<dbReference type="PROSITE" id="PS51278">
    <property type="entry name" value="GATASE_TYPE_2"/>
    <property type="match status" value="1"/>
</dbReference>
<proteinExistence type="predicted"/>
<evidence type="ECO:0000259" key="12">
    <source>
        <dbReference type="PROSITE" id="PS51278"/>
    </source>
</evidence>
<dbReference type="Gene3D" id="3.60.20.10">
    <property type="entry name" value="Glutamine Phosphoribosylpyrophosphate, subunit 1, domain 1"/>
    <property type="match status" value="1"/>
</dbReference>
<evidence type="ECO:0000313" key="14">
    <source>
        <dbReference type="Proteomes" id="UP001314263"/>
    </source>
</evidence>
<protein>
    <recommendedName>
        <fullName evidence="8">Asparagine synthetase [glutamine-hydrolyzing]</fullName>
        <ecNumber evidence="8">6.3.5.4</ecNumber>
    </recommendedName>
</protein>
<feature type="binding site" evidence="10">
    <location>
        <begin position="446"/>
        <end position="447"/>
    </location>
    <ligand>
        <name>ATP</name>
        <dbReference type="ChEBI" id="CHEBI:30616"/>
    </ligand>
</feature>
<dbReference type="InterPro" id="IPR050795">
    <property type="entry name" value="Asn_Synthetase"/>
</dbReference>
<evidence type="ECO:0000256" key="9">
    <source>
        <dbReference type="PIRSR" id="PIRSR001589-1"/>
    </source>
</evidence>
<dbReference type="InterPro" id="IPR006426">
    <property type="entry name" value="Asn_synth_AEB"/>
</dbReference>
<feature type="binding site" evidence="10">
    <location>
        <position position="199"/>
    </location>
    <ligand>
        <name>L-glutamine</name>
        <dbReference type="ChEBI" id="CHEBI:58359"/>
    </ligand>
</feature>
<evidence type="ECO:0000256" key="1">
    <source>
        <dbReference type="ARBA" id="ARBA00005187"/>
    </source>
</evidence>
<dbReference type="InterPro" id="IPR014729">
    <property type="entry name" value="Rossmann-like_a/b/a_fold"/>
</dbReference>
<evidence type="ECO:0000256" key="6">
    <source>
        <dbReference type="ARBA" id="ARBA00022888"/>
    </source>
</evidence>
<dbReference type="Proteomes" id="UP001314263">
    <property type="component" value="Unassembled WGS sequence"/>
</dbReference>
<dbReference type="EMBL" id="CAUYUE010000004">
    <property type="protein sequence ID" value="CAK0765264.1"/>
    <property type="molecule type" value="Genomic_DNA"/>
</dbReference>
<evidence type="ECO:0000256" key="2">
    <source>
        <dbReference type="ARBA" id="ARBA00022598"/>
    </source>
</evidence>
<comment type="caution">
    <text evidence="13">The sequence shown here is derived from an EMBL/GenBank/DDBJ whole genome shotgun (WGS) entry which is preliminary data.</text>
</comment>
<keyword evidence="14" id="KW-1185">Reference proteome</keyword>
<dbReference type="EC" id="6.3.5.4" evidence="8"/>
<dbReference type="GO" id="GO:0005524">
    <property type="term" value="F:ATP binding"/>
    <property type="evidence" value="ECO:0007669"/>
    <property type="project" value="UniProtKB-KW"/>
</dbReference>
<evidence type="ECO:0000256" key="7">
    <source>
        <dbReference type="ARBA" id="ARBA00048741"/>
    </source>
</evidence>
<dbReference type="SUPFAM" id="SSF52402">
    <property type="entry name" value="Adenine nucleotide alpha hydrolases-like"/>
    <property type="match status" value="1"/>
</dbReference>
<keyword evidence="5 8" id="KW-0067">ATP-binding</keyword>
<dbReference type="SUPFAM" id="SSF56235">
    <property type="entry name" value="N-terminal nucleophile aminohydrolases (Ntn hydrolases)"/>
    <property type="match status" value="1"/>
</dbReference>
<dbReference type="Pfam" id="PF13537">
    <property type="entry name" value="GATase_7"/>
    <property type="match status" value="1"/>
</dbReference>
<evidence type="ECO:0000256" key="4">
    <source>
        <dbReference type="ARBA" id="ARBA00022741"/>
    </source>
</evidence>
<keyword evidence="4 8" id="KW-0547">Nucleotide-binding</keyword>
<dbReference type="AlphaFoldDB" id="A0AAV1HZJ1"/>
<dbReference type="PIRSF" id="PIRSF001589">
    <property type="entry name" value="Asn_synthetase_glu-h"/>
    <property type="match status" value="1"/>
</dbReference>
<feature type="domain" description="Glutamine amidotransferase type-2" evidence="12">
    <location>
        <begin position="104"/>
        <end position="292"/>
    </location>
</feature>
<gene>
    <name evidence="13" type="ORF">CVIRNUC_003241</name>
</gene>
<evidence type="ECO:0000256" key="5">
    <source>
        <dbReference type="ARBA" id="ARBA00022840"/>
    </source>
</evidence>
<dbReference type="GO" id="GO:0006529">
    <property type="term" value="P:asparagine biosynthetic process"/>
    <property type="evidence" value="ECO:0007669"/>
    <property type="project" value="UniProtKB-KW"/>
</dbReference>
<dbReference type="GO" id="GO:0004066">
    <property type="term" value="F:asparagine synthase (glutamine-hydrolyzing) activity"/>
    <property type="evidence" value="ECO:0007669"/>
    <property type="project" value="UniProtKB-EC"/>
</dbReference>
<comment type="pathway">
    <text evidence="1">Amino-acid biosynthesis; L-asparagine biosynthesis; L-asparagine from L-aspartate (L-Gln route): step 1/1.</text>
</comment>
<sequence length="540" mass="59898">MATSRRVTAECIISALSSHPLELSVLSVSCKPPSCTNKRTLQKQRMTRRLMHSFLVTQKLIKQQVEHYQHLGKAHKGDTMSLIIILQCVRFLPTVSITEKSTMCGIWSCFRAQNIEILRDYLENISARGPDCSALSTLCDGAVTLGFHRLAIISLGERGNQPFQYGEGDRHSFVCSGEIYNWKEICGEIGIDDTELRSDVDVITKLLELTPDDPAQAFSRLDGDWAFISVDEKTGTVTAGRDPLGVRPLFYGMSETGEVVAMSSEVKGLVGMPGVAETRVFPPGTWWRSDVPDRFESYTDIYPAGGERTDVSPWEAAGTVRALLEKAVKKRALHSEIPLAFLCSGGVDSSAIVTIAKDIKPDLVSFSMSYECAGRSLDEYYATLLTACLQIDHTCVKFTKDDIKDAIARVIEVCETHDPQTIRASVPMYLLAKYIRENTPYRVILSGEGADELFGGSSYFSRAPDGEAGRLESVRLLRNLHSFDLLRADRCFAAHGLEIRVPFLDKDLVRYVLRLPHDPTRVTSGQEKELLRNSVADLSA</sequence>
<reference evidence="13 14" key="1">
    <citation type="submission" date="2023-10" db="EMBL/GenBank/DDBJ databases">
        <authorList>
            <person name="Maclean D."/>
            <person name="Macfadyen A."/>
        </authorList>
    </citation>
    <scope>NUCLEOTIDE SEQUENCE [LARGE SCALE GENOMIC DNA]</scope>
</reference>
<feature type="binding site" evidence="10">
    <location>
        <position position="342"/>
    </location>
    <ligand>
        <name>ATP</name>
        <dbReference type="ChEBI" id="CHEBI:30616"/>
    </ligand>
</feature>
<dbReference type="CDD" id="cd01991">
    <property type="entry name" value="Asn_synthase_B_C"/>
    <property type="match status" value="1"/>
</dbReference>
<dbReference type="Gene3D" id="3.40.50.620">
    <property type="entry name" value="HUPs"/>
    <property type="match status" value="1"/>
</dbReference>
<keyword evidence="2" id="KW-0436">Ligase</keyword>
<evidence type="ECO:0000256" key="10">
    <source>
        <dbReference type="PIRSR" id="PIRSR001589-2"/>
    </source>
</evidence>
<organism evidence="13 14">
    <name type="scientific">Coccomyxa viridis</name>
    <dbReference type="NCBI Taxonomy" id="1274662"/>
    <lineage>
        <taxon>Eukaryota</taxon>
        <taxon>Viridiplantae</taxon>
        <taxon>Chlorophyta</taxon>
        <taxon>core chlorophytes</taxon>
        <taxon>Trebouxiophyceae</taxon>
        <taxon>Trebouxiophyceae incertae sedis</taxon>
        <taxon>Coccomyxaceae</taxon>
        <taxon>Coccomyxa</taxon>
    </lineage>
</organism>
<evidence type="ECO:0000256" key="8">
    <source>
        <dbReference type="PIRNR" id="PIRNR001589"/>
    </source>
</evidence>
<keyword evidence="3 9" id="KW-0028">Amino-acid biosynthesis</keyword>
<name>A0AAV1HZJ1_9CHLO</name>
<feature type="site" description="Important for beta-aspartyl-AMP intermediate formation" evidence="11">
    <location>
        <position position="448"/>
    </location>
</feature>
<comment type="catalytic activity">
    <reaction evidence="7 8">
        <text>L-aspartate + L-glutamine + ATP + H2O = L-asparagine + L-glutamate + AMP + diphosphate + H(+)</text>
        <dbReference type="Rhea" id="RHEA:12228"/>
        <dbReference type="ChEBI" id="CHEBI:15377"/>
        <dbReference type="ChEBI" id="CHEBI:15378"/>
        <dbReference type="ChEBI" id="CHEBI:29985"/>
        <dbReference type="ChEBI" id="CHEBI:29991"/>
        <dbReference type="ChEBI" id="CHEBI:30616"/>
        <dbReference type="ChEBI" id="CHEBI:33019"/>
        <dbReference type="ChEBI" id="CHEBI:58048"/>
        <dbReference type="ChEBI" id="CHEBI:58359"/>
        <dbReference type="ChEBI" id="CHEBI:456215"/>
        <dbReference type="EC" id="6.3.5.4"/>
    </reaction>
</comment>
<dbReference type="Pfam" id="PF00733">
    <property type="entry name" value="Asn_synthase"/>
    <property type="match status" value="2"/>
</dbReference>
<keyword evidence="9" id="KW-0315">Glutamine amidotransferase</keyword>
<dbReference type="InterPro" id="IPR001962">
    <property type="entry name" value="Asn_synthase"/>
</dbReference>
<dbReference type="PANTHER" id="PTHR11772">
    <property type="entry name" value="ASPARAGINE SYNTHETASE"/>
    <property type="match status" value="1"/>
</dbReference>
<evidence type="ECO:0000313" key="13">
    <source>
        <dbReference type="EMBL" id="CAK0765264.1"/>
    </source>
</evidence>
<feature type="active site" description="For GATase activity" evidence="9">
    <location>
        <position position="104"/>
    </location>
</feature>
<accession>A0AAV1HZJ1</accession>
<dbReference type="InterPro" id="IPR017932">
    <property type="entry name" value="GATase_2_dom"/>
</dbReference>
<keyword evidence="6 9" id="KW-0061">Asparagine biosynthesis</keyword>
<evidence type="ECO:0000256" key="11">
    <source>
        <dbReference type="PIRSR" id="PIRSR001589-3"/>
    </source>
</evidence>
<dbReference type="PANTHER" id="PTHR11772:SF23">
    <property type="entry name" value="ASPARAGINE SYNTHETASE [GLUTAMINE-HYDROLYZING]"/>
    <property type="match status" value="1"/>
</dbReference>
<evidence type="ECO:0000256" key="3">
    <source>
        <dbReference type="ARBA" id="ARBA00022605"/>
    </source>
</evidence>
<dbReference type="InterPro" id="IPR029055">
    <property type="entry name" value="Ntn_hydrolases_N"/>
</dbReference>
<dbReference type="GO" id="GO:0005829">
    <property type="term" value="C:cytosol"/>
    <property type="evidence" value="ECO:0007669"/>
    <property type="project" value="TreeGrafter"/>
</dbReference>